<comment type="caution">
    <text evidence="2">The sequence shown here is derived from an EMBL/GenBank/DDBJ whole genome shotgun (WGS) entry which is preliminary data.</text>
</comment>
<dbReference type="InterPro" id="IPR021896">
    <property type="entry name" value="THAP9-like_HTH"/>
</dbReference>
<reference evidence="2" key="1">
    <citation type="submission" date="2021-02" db="EMBL/GenBank/DDBJ databases">
        <authorList>
            <person name="Nowell W R."/>
        </authorList>
    </citation>
    <scope>NUCLEOTIDE SEQUENCE</scope>
</reference>
<proteinExistence type="predicted"/>
<dbReference type="Pfam" id="PF12017">
    <property type="entry name" value="Tnp_P_element"/>
    <property type="match status" value="1"/>
</dbReference>
<organism evidence="2 3">
    <name type="scientific">Rotaria magnacalcarata</name>
    <dbReference type="NCBI Taxonomy" id="392030"/>
    <lineage>
        <taxon>Eukaryota</taxon>
        <taxon>Metazoa</taxon>
        <taxon>Spiralia</taxon>
        <taxon>Gnathifera</taxon>
        <taxon>Rotifera</taxon>
        <taxon>Eurotatoria</taxon>
        <taxon>Bdelloidea</taxon>
        <taxon>Philodinida</taxon>
        <taxon>Philodinidae</taxon>
        <taxon>Rotaria</taxon>
    </lineage>
</organism>
<dbReference type="EMBL" id="CAJNRE010007037">
    <property type="protein sequence ID" value="CAF2061789.1"/>
    <property type="molecule type" value="Genomic_DNA"/>
</dbReference>
<feature type="domain" description="THAP9-like helix-turn-helix" evidence="1">
    <location>
        <begin position="139"/>
        <end position="190"/>
    </location>
</feature>
<dbReference type="AlphaFoldDB" id="A0A816QLY3"/>
<accession>A0A816QLY3</accession>
<name>A0A816QLY3_9BILA</name>
<evidence type="ECO:0000313" key="2">
    <source>
        <dbReference type="EMBL" id="CAF2061789.1"/>
    </source>
</evidence>
<protein>
    <recommendedName>
        <fullName evidence="1">THAP9-like helix-turn-helix domain-containing protein</fullName>
    </recommendedName>
</protein>
<evidence type="ECO:0000313" key="3">
    <source>
        <dbReference type="Proteomes" id="UP000663824"/>
    </source>
</evidence>
<evidence type="ECO:0000259" key="1">
    <source>
        <dbReference type="Pfam" id="PF12017"/>
    </source>
</evidence>
<gene>
    <name evidence="2" type="ORF">MBJ925_LOCUS15077</name>
</gene>
<sequence length="498" mass="57478">MNNHYDATTIPNNVLSLKDDEFFKFIKQLGGEILCELLKIQLIDSTKVFVNSNNLFDIFQYSSPEINCLRDKMHFRTEKGDYIIKKQQNLNFNQQQEQTYSNIISNNPLLKSLFDWYEHNDTTNNNEPTFLTTFIGCIVKNLNKPSNNYRYSKSVEQFALSLYILGAKMTYQFVRMNLSPALPSVQTLNKLISSSDLRVNEAQFLFDKLYEYFNGIDVKYAFAAEDCTGVIRKINYDQQTNSFVGFATPLVNGIPVSKYYQTNSFDQLESWFNSSDKSSLLNIHMIQPLPSSNNSPASSAFLLSGYGVLNTYTSMEILRRLLFIFNNSLQKNIRIIGFSTDGDAKYLRAMRLVSGFFASLPYFKLDERRAAFDLTTTTTTTKWPWFYSRSKQLLLFFQDPIHLATKWRNRLLSSTAQLRLGTQHISIEHLIDIIEDSNYSKLDHGLTRSDLNPKDHQNFYFCVKIAKDDVLSILVASAHTYGAFIYLHLLKKNNIDLC</sequence>
<dbReference type="Proteomes" id="UP000663824">
    <property type="component" value="Unassembled WGS sequence"/>
</dbReference>